<dbReference type="EMBL" id="SACY01000002">
    <property type="protein sequence ID" value="RVU25782.1"/>
    <property type="molecule type" value="Genomic_DNA"/>
</dbReference>
<evidence type="ECO:0000256" key="5">
    <source>
        <dbReference type="SAM" id="Phobius"/>
    </source>
</evidence>
<proteinExistence type="predicted"/>
<gene>
    <name evidence="7" type="ORF">EOJ36_05025</name>
</gene>
<accession>A0A437PU36</accession>
<dbReference type="RefSeq" id="WP_127802981.1">
    <property type="nucleotide sequence ID" value="NZ_SACY01000002.1"/>
</dbReference>
<dbReference type="Pfam" id="PF04138">
    <property type="entry name" value="GtrA_DPMS_TM"/>
    <property type="match status" value="1"/>
</dbReference>
<keyword evidence="4 5" id="KW-0472">Membrane</keyword>
<name>A0A437PU36_9BACT</name>
<feature type="transmembrane region" description="Helical" evidence="5">
    <location>
        <begin position="47"/>
        <end position="67"/>
    </location>
</feature>
<feature type="transmembrane region" description="Helical" evidence="5">
    <location>
        <begin position="14"/>
        <end position="35"/>
    </location>
</feature>
<evidence type="ECO:0000259" key="6">
    <source>
        <dbReference type="Pfam" id="PF04138"/>
    </source>
</evidence>
<evidence type="ECO:0000256" key="2">
    <source>
        <dbReference type="ARBA" id="ARBA00022692"/>
    </source>
</evidence>
<keyword evidence="3 5" id="KW-1133">Transmembrane helix</keyword>
<dbReference type="GO" id="GO:0000271">
    <property type="term" value="P:polysaccharide biosynthetic process"/>
    <property type="evidence" value="ECO:0007669"/>
    <property type="project" value="InterPro"/>
</dbReference>
<evidence type="ECO:0000256" key="1">
    <source>
        <dbReference type="ARBA" id="ARBA00004141"/>
    </source>
</evidence>
<evidence type="ECO:0000313" key="7">
    <source>
        <dbReference type="EMBL" id="RVU25782.1"/>
    </source>
</evidence>
<dbReference type="OrthoDB" id="957443at2"/>
<evidence type="ECO:0000256" key="4">
    <source>
        <dbReference type="ARBA" id="ARBA00023136"/>
    </source>
</evidence>
<evidence type="ECO:0000313" key="8">
    <source>
        <dbReference type="Proteomes" id="UP000282832"/>
    </source>
</evidence>
<feature type="transmembrane region" description="Helical" evidence="5">
    <location>
        <begin position="79"/>
        <end position="104"/>
    </location>
</feature>
<keyword evidence="2 5" id="KW-0812">Transmembrane</keyword>
<organism evidence="7 8">
    <name type="scientific">Sandaracinomonas limnophila</name>
    <dbReference type="NCBI Taxonomy" id="1862386"/>
    <lineage>
        <taxon>Bacteria</taxon>
        <taxon>Pseudomonadati</taxon>
        <taxon>Bacteroidota</taxon>
        <taxon>Cytophagia</taxon>
        <taxon>Cytophagales</taxon>
        <taxon>Flectobacillaceae</taxon>
        <taxon>Sandaracinomonas</taxon>
    </lineage>
</organism>
<dbReference type="InterPro" id="IPR007267">
    <property type="entry name" value="GtrA_DPMS_TM"/>
</dbReference>
<feature type="transmembrane region" description="Helical" evidence="5">
    <location>
        <begin position="124"/>
        <end position="144"/>
    </location>
</feature>
<reference evidence="7 8" key="1">
    <citation type="submission" date="2019-01" db="EMBL/GenBank/DDBJ databases">
        <authorList>
            <person name="Chen W.-M."/>
        </authorList>
    </citation>
    <scope>NUCLEOTIDE SEQUENCE [LARGE SCALE GENOMIC DNA]</scope>
    <source>
        <strain evidence="7 8">FSY-15</strain>
    </source>
</reference>
<evidence type="ECO:0000256" key="3">
    <source>
        <dbReference type="ARBA" id="ARBA00022989"/>
    </source>
</evidence>
<dbReference type="GO" id="GO:0016020">
    <property type="term" value="C:membrane"/>
    <property type="evidence" value="ECO:0007669"/>
    <property type="project" value="UniProtKB-SubCell"/>
</dbReference>
<comment type="caution">
    <text evidence="7">The sequence shown here is derived from an EMBL/GenBank/DDBJ whole genome shotgun (WGS) entry which is preliminary data.</text>
</comment>
<dbReference type="AlphaFoldDB" id="A0A437PU36"/>
<feature type="domain" description="GtrA/DPMS transmembrane" evidence="6">
    <location>
        <begin position="17"/>
        <end position="105"/>
    </location>
</feature>
<comment type="subcellular location">
    <subcellularLocation>
        <location evidence="1">Membrane</location>
        <topology evidence="1">Multi-pass membrane protein</topology>
    </subcellularLocation>
</comment>
<protein>
    <submittedName>
        <fullName evidence="7">GtrA family protein</fullName>
    </submittedName>
</protein>
<sequence length="164" mass="18716">MSKTESNIFNKKDLIAYFFVAGTGAIVQLVSGSIIKDWFSLSYDKSIFPAYLIALVVGFILTKLFAFDVRNTNKTQREMIKFFIVAIFSGFVTWGFSVGSYKLFNSFTEDFQLVIPYSHKKINLTQNASTLIGMGFSFISNYILHKTFTFKSSGFYDRFKALIK</sequence>
<keyword evidence="8" id="KW-1185">Reference proteome</keyword>
<dbReference type="Proteomes" id="UP000282832">
    <property type="component" value="Unassembled WGS sequence"/>
</dbReference>